<gene>
    <name evidence="5" type="ORF">KSF_026080</name>
</gene>
<keyword evidence="3" id="KW-0804">Transcription</keyword>
<sequence length="167" mass="19253">MREALFRLEQAGFLHADLARGFTVIPLTAREVREIYPIIWSLECLALTTIGRPERVSLASLEQINEELARVQDDPAAKLTLDQRWHEALVQQCPNRRLLQMIASLKQVAYRYEWAYMHETVLAAASVEQHRAIMEALSRGDLAQTSALVEENWRFGMNALLQHLDWQ</sequence>
<keyword evidence="2" id="KW-0238">DNA-binding</keyword>
<evidence type="ECO:0000313" key="5">
    <source>
        <dbReference type="EMBL" id="GHO92560.1"/>
    </source>
</evidence>
<dbReference type="PANTHER" id="PTHR43537:SF49">
    <property type="entry name" value="TRANSCRIPTIONAL REGULATORY PROTEIN"/>
    <property type="match status" value="1"/>
</dbReference>
<evidence type="ECO:0000256" key="2">
    <source>
        <dbReference type="ARBA" id="ARBA00023125"/>
    </source>
</evidence>
<dbReference type="AlphaFoldDB" id="A0A8J3N1V1"/>
<dbReference type="InterPro" id="IPR008920">
    <property type="entry name" value="TF_FadR/GntR_C"/>
</dbReference>
<name>A0A8J3N1V1_9CHLR</name>
<keyword evidence="1" id="KW-0805">Transcription regulation</keyword>
<evidence type="ECO:0000256" key="1">
    <source>
        <dbReference type="ARBA" id="ARBA00023015"/>
    </source>
</evidence>
<keyword evidence="6" id="KW-1185">Reference proteome</keyword>
<comment type="caution">
    <text evidence="5">The sequence shown here is derived from an EMBL/GenBank/DDBJ whole genome shotgun (WGS) entry which is preliminary data.</text>
</comment>
<dbReference type="SUPFAM" id="SSF48008">
    <property type="entry name" value="GntR ligand-binding domain-like"/>
    <property type="match status" value="1"/>
</dbReference>
<accession>A0A8J3N1V1</accession>
<feature type="domain" description="GntR C-terminal" evidence="4">
    <location>
        <begin position="34"/>
        <end position="155"/>
    </location>
</feature>
<evidence type="ECO:0000313" key="6">
    <source>
        <dbReference type="Proteomes" id="UP000597444"/>
    </source>
</evidence>
<dbReference type="SMART" id="SM00895">
    <property type="entry name" value="FCD"/>
    <property type="match status" value="1"/>
</dbReference>
<dbReference type="Pfam" id="PF07729">
    <property type="entry name" value="FCD"/>
    <property type="match status" value="1"/>
</dbReference>
<evidence type="ECO:0000259" key="4">
    <source>
        <dbReference type="SMART" id="SM00895"/>
    </source>
</evidence>
<organism evidence="5 6">
    <name type="scientific">Reticulibacter mediterranei</name>
    <dbReference type="NCBI Taxonomy" id="2778369"/>
    <lineage>
        <taxon>Bacteria</taxon>
        <taxon>Bacillati</taxon>
        <taxon>Chloroflexota</taxon>
        <taxon>Ktedonobacteria</taxon>
        <taxon>Ktedonobacterales</taxon>
        <taxon>Reticulibacteraceae</taxon>
        <taxon>Reticulibacter</taxon>
    </lineage>
</organism>
<dbReference type="Gene3D" id="1.20.120.530">
    <property type="entry name" value="GntR ligand-binding domain-like"/>
    <property type="match status" value="1"/>
</dbReference>
<dbReference type="EMBL" id="BNJK01000001">
    <property type="protein sequence ID" value="GHO92560.1"/>
    <property type="molecule type" value="Genomic_DNA"/>
</dbReference>
<dbReference type="InterPro" id="IPR011711">
    <property type="entry name" value="GntR_C"/>
</dbReference>
<dbReference type="Proteomes" id="UP000597444">
    <property type="component" value="Unassembled WGS sequence"/>
</dbReference>
<protein>
    <recommendedName>
        <fullName evidence="4">GntR C-terminal domain-containing protein</fullName>
    </recommendedName>
</protein>
<evidence type="ECO:0000256" key="3">
    <source>
        <dbReference type="ARBA" id="ARBA00023163"/>
    </source>
</evidence>
<dbReference type="GO" id="GO:0003677">
    <property type="term" value="F:DNA binding"/>
    <property type="evidence" value="ECO:0007669"/>
    <property type="project" value="UniProtKB-KW"/>
</dbReference>
<dbReference type="PANTHER" id="PTHR43537">
    <property type="entry name" value="TRANSCRIPTIONAL REGULATOR, GNTR FAMILY"/>
    <property type="match status" value="1"/>
</dbReference>
<proteinExistence type="predicted"/>
<reference evidence="5" key="1">
    <citation type="submission" date="2020-10" db="EMBL/GenBank/DDBJ databases">
        <title>Taxonomic study of unclassified bacteria belonging to the class Ktedonobacteria.</title>
        <authorList>
            <person name="Yabe S."/>
            <person name="Wang C.M."/>
            <person name="Zheng Y."/>
            <person name="Sakai Y."/>
            <person name="Cavaletti L."/>
            <person name="Monciardini P."/>
            <person name="Donadio S."/>
        </authorList>
    </citation>
    <scope>NUCLEOTIDE SEQUENCE</scope>
    <source>
        <strain evidence="5">ID150040</strain>
    </source>
</reference>